<dbReference type="EMBL" id="JACYHB010000001">
    <property type="protein sequence ID" value="MBD8077810.1"/>
    <property type="molecule type" value="Genomic_DNA"/>
</dbReference>
<keyword evidence="5" id="KW-1185">Reference proteome</keyword>
<dbReference type="AlphaFoldDB" id="A0A927G6W7"/>
<dbReference type="PANTHER" id="PTHR34580">
    <property type="match status" value="1"/>
</dbReference>
<sequence>MAERADDRLVRLLGIVAFLDGAGPVPVGDLAHRFGVSERQVLDDVDALWVSGTPGYWPDDLIDFDADSIERGVVRLTEARGMTRPLRLGTREAVALVAALRAMRETGAVQADPQRAGVVESVLAKLTGATGEAAAALDVRLAPEGEPRVVAVVSSALAAGHRLRIRYVTASDEESEREIDPVSLHTQDEHAYLLAWCHRAQGRRTFRVDRILDAVELDTPVEGHDVDPDVDFTPTGDAPLATITFASPARAVAEQVPVESVRDLPGGAFEVRLRVTNPVWLRQLLLARARHVLSVEPASLVDDVRDAARCALAAYADLPPASGG</sequence>
<dbReference type="Pfam" id="PF19187">
    <property type="entry name" value="HTH_PafC"/>
    <property type="match status" value="1"/>
</dbReference>
<dbReference type="InterPro" id="IPR043839">
    <property type="entry name" value="PafC_HTH"/>
</dbReference>
<feature type="domain" description="WYL" evidence="1">
    <location>
        <begin position="149"/>
        <end position="214"/>
    </location>
</feature>
<dbReference type="Pfam" id="PF13280">
    <property type="entry name" value="WYL"/>
    <property type="match status" value="1"/>
</dbReference>
<name>A0A927G6W7_9MICO</name>
<reference evidence="4" key="1">
    <citation type="journal article" date="2018" name="Curr. Microbiol.">
        <title>Cellulosimicrobium arenosum sp. nov., Isolated from Marine Sediment Sand.</title>
        <authorList>
            <person name="Oh M."/>
            <person name="Kim J.H."/>
            <person name="Yoon J.H."/>
            <person name="Schumann P."/>
            <person name="Kim W."/>
        </authorList>
    </citation>
    <scope>NUCLEOTIDE SEQUENCE</scope>
    <source>
        <strain evidence="4">KCTC 49039</strain>
    </source>
</reference>
<feature type="domain" description="PafC HTH" evidence="2">
    <location>
        <begin position="7"/>
        <end position="127"/>
    </location>
</feature>
<evidence type="ECO:0000259" key="1">
    <source>
        <dbReference type="Pfam" id="PF13280"/>
    </source>
</evidence>
<dbReference type="InterPro" id="IPR051534">
    <property type="entry name" value="CBASS_pafABC_assoc_protein"/>
</dbReference>
<reference evidence="4" key="2">
    <citation type="submission" date="2020-09" db="EMBL/GenBank/DDBJ databases">
        <authorList>
            <person name="Yu Y."/>
        </authorList>
    </citation>
    <scope>NUCLEOTIDE SEQUENCE</scope>
    <source>
        <strain evidence="4">KCTC 49039</strain>
    </source>
</reference>
<evidence type="ECO:0000259" key="2">
    <source>
        <dbReference type="Pfam" id="PF19187"/>
    </source>
</evidence>
<feature type="domain" description="WCX" evidence="3">
    <location>
        <begin position="240"/>
        <end position="312"/>
    </location>
</feature>
<evidence type="ECO:0000313" key="4">
    <source>
        <dbReference type="EMBL" id="MBD8077810.1"/>
    </source>
</evidence>
<protein>
    <submittedName>
        <fullName evidence="4">WYL domain-containing protein</fullName>
    </submittedName>
</protein>
<dbReference type="Proteomes" id="UP000610846">
    <property type="component" value="Unassembled WGS sequence"/>
</dbReference>
<evidence type="ECO:0000313" key="5">
    <source>
        <dbReference type="Proteomes" id="UP000610846"/>
    </source>
</evidence>
<dbReference type="PROSITE" id="PS52050">
    <property type="entry name" value="WYL"/>
    <property type="match status" value="1"/>
</dbReference>
<dbReference type="Pfam" id="PF25583">
    <property type="entry name" value="WCX"/>
    <property type="match status" value="1"/>
</dbReference>
<dbReference type="PIRSF" id="PIRSF016838">
    <property type="entry name" value="PafC"/>
    <property type="match status" value="1"/>
</dbReference>
<evidence type="ECO:0000259" key="3">
    <source>
        <dbReference type="Pfam" id="PF25583"/>
    </source>
</evidence>
<accession>A0A927G6W7</accession>
<dbReference type="RefSeq" id="WP_191827368.1">
    <property type="nucleotide sequence ID" value="NZ_JACYHB010000001.1"/>
</dbReference>
<organism evidence="4 5">
    <name type="scientific">Cellulosimicrobium arenosum</name>
    <dbReference type="NCBI Taxonomy" id="2708133"/>
    <lineage>
        <taxon>Bacteria</taxon>
        <taxon>Bacillati</taxon>
        <taxon>Actinomycetota</taxon>
        <taxon>Actinomycetes</taxon>
        <taxon>Micrococcales</taxon>
        <taxon>Promicromonosporaceae</taxon>
        <taxon>Cellulosimicrobium</taxon>
    </lineage>
</organism>
<comment type="caution">
    <text evidence="4">The sequence shown here is derived from an EMBL/GenBank/DDBJ whole genome shotgun (WGS) entry which is preliminary data.</text>
</comment>
<dbReference type="InterPro" id="IPR026881">
    <property type="entry name" value="WYL_dom"/>
</dbReference>
<dbReference type="InterPro" id="IPR057727">
    <property type="entry name" value="WCX_dom"/>
</dbReference>
<gene>
    <name evidence="4" type="ORF">IF651_01880</name>
</gene>
<proteinExistence type="predicted"/>
<dbReference type="PANTHER" id="PTHR34580:SF1">
    <property type="entry name" value="PROTEIN PAFC"/>
    <property type="match status" value="1"/>
</dbReference>
<dbReference type="InterPro" id="IPR028349">
    <property type="entry name" value="PafC-like"/>
</dbReference>